<dbReference type="FunFam" id="1.10.10.10:FF:000001">
    <property type="entry name" value="LysR family transcriptional regulator"/>
    <property type="match status" value="1"/>
</dbReference>
<keyword evidence="7" id="KW-1185">Reference proteome</keyword>
<evidence type="ECO:0000313" key="6">
    <source>
        <dbReference type="EMBL" id="GEK96237.1"/>
    </source>
</evidence>
<evidence type="ECO:0000256" key="1">
    <source>
        <dbReference type="ARBA" id="ARBA00009437"/>
    </source>
</evidence>
<dbReference type="InterPro" id="IPR036388">
    <property type="entry name" value="WH-like_DNA-bd_sf"/>
</dbReference>
<dbReference type="PANTHER" id="PTHR30537">
    <property type="entry name" value="HTH-TYPE TRANSCRIPTIONAL REGULATOR"/>
    <property type="match status" value="1"/>
</dbReference>
<dbReference type="PROSITE" id="PS50931">
    <property type="entry name" value="HTH_LYSR"/>
    <property type="match status" value="1"/>
</dbReference>
<dbReference type="GO" id="GO:0003700">
    <property type="term" value="F:DNA-binding transcription factor activity"/>
    <property type="evidence" value="ECO:0007669"/>
    <property type="project" value="InterPro"/>
</dbReference>
<dbReference type="EMBL" id="BJVA01000006">
    <property type="protein sequence ID" value="GEK96237.1"/>
    <property type="molecule type" value="Genomic_DNA"/>
</dbReference>
<keyword evidence="3" id="KW-0238">DNA-binding</keyword>
<keyword evidence="2" id="KW-0805">Transcription regulation</keyword>
<evidence type="ECO:0000256" key="3">
    <source>
        <dbReference type="ARBA" id="ARBA00023125"/>
    </source>
</evidence>
<dbReference type="SUPFAM" id="SSF53850">
    <property type="entry name" value="Periplasmic binding protein-like II"/>
    <property type="match status" value="1"/>
</dbReference>
<dbReference type="SUPFAM" id="SSF46785">
    <property type="entry name" value="Winged helix' DNA-binding domain"/>
    <property type="match status" value="1"/>
</dbReference>
<dbReference type="Pfam" id="PF03466">
    <property type="entry name" value="LysR_substrate"/>
    <property type="match status" value="1"/>
</dbReference>
<dbReference type="GO" id="GO:0043565">
    <property type="term" value="F:sequence-specific DNA binding"/>
    <property type="evidence" value="ECO:0007669"/>
    <property type="project" value="TreeGrafter"/>
</dbReference>
<dbReference type="InterPro" id="IPR036390">
    <property type="entry name" value="WH_DNA-bd_sf"/>
</dbReference>
<protein>
    <submittedName>
        <fullName evidence="6">LysR family transcriptional regulator</fullName>
    </submittedName>
</protein>
<sequence>MTLARRFLPSTTLLCSFEAAARHQSFTAAAEELKLTQSAVSRHIRALESHLGSTLFLRDRQTVRLTKAGEHYVREIREALRHISAATLAFRANPGGGSINLGVLPTFGARWLAPRLIRFAAKHPDITVNLHTHLQPFDFSTDPLDAAIHFGLPEWPGTELSFLMTEDVVAVCSPDLARKLRISSCEDLLTAPLLHLTSRPNAWENWFLSHGTESISLQGALFDQFSFIIAAAIQGTGCAMIPRFLIREELADGTLIQLTEPCPRGEEAYYFVRPLSHPVSKSLSQFREWLVEEAAHDRENFSLSAVRSLVTCPD</sequence>
<dbReference type="Gene3D" id="1.10.10.10">
    <property type="entry name" value="Winged helix-like DNA-binding domain superfamily/Winged helix DNA-binding domain"/>
    <property type="match status" value="1"/>
</dbReference>
<dbReference type="InterPro" id="IPR005119">
    <property type="entry name" value="LysR_subst-bd"/>
</dbReference>
<dbReference type="PRINTS" id="PR00039">
    <property type="entry name" value="HTHLYSR"/>
</dbReference>
<keyword evidence="4" id="KW-0804">Transcription</keyword>
<accession>A0A511BEQ4</accession>
<organism evidence="6 7">
    <name type="scientific">Gluconobacter kanchanaburiensis NBRC 103587</name>
    <dbReference type="NCBI Taxonomy" id="1307948"/>
    <lineage>
        <taxon>Bacteria</taxon>
        <taxon>Pseudomonadati</taxon>
        <taxon>Pseudomonadota</taxon>
        <taxon>Alphaproteobacteria</taxon>
        <taxon>Acetobacterales</taxon>
        <taxon>Acetobacteraceae</taxon>
        <taxon>Gluconobacter</taxon>
    </lineage>
</organism>
<evidence type="ECO:0000256" key="2">
    <source>
        <dbReference type="ARBA" id="ARBA00023015"/>
    </source>
</evidence>
<dbReference type="GO" id="GO:0006351">
    <property type="term" value="P:DNA-templated transcription"/>
    <property type="evidence" value="ECO:0007669"/>
    <property type="project" value="TreeGrafter"/>
</dbReference>
<feature type="domain" description="HTH lysR-type" evidence="5">
    <location>
        <begin position="9"/>
        <end position="66"/>
    </location>
</feature>
<dbReference type="RefSeq" id="WP_146860685.1">
    <property type="nucleotide sequence ID" value="NZ_BARK01000018.1"/>
</dbReference>
<evidence type="ECO:0000313" key="7">
    <source>
        <dbReference type="Proteomes" id="UP000321079"/>
    </source>
</evidence>
<dbReference type="Proteomes" id="UP000321079">
    <property type="component" value="Unassembled WGS sequence"/>
</dbReference>
<comment type="caution">
    <text evidence="6">The sequence shown here is derived from an EMBL/GenBank/DDBJ whole genome shotgun (WGS) entry which is preliminary data.</text>
</comment>
<reference evidence="6 7" key="1">
    <citation type="submission" date="2019-07" db="EMBL/GenBank/DDBJ databases">
        <title>Whole genome shotgun sequence of Gluconobacter kanchanaburiensis NBRC 103587.</title>
        <authorList>
            <person name="Hosoyama A."/>
            <person name="Uohara A."/>
            <person name="Ohji S."/>
            <person name="Ichikawa N."/>
        </authorList>
    </citation>
    <scope>NUCLEOTIDE SEQUENCE [LARGE SCALE GENOMIC DNA]</scope>
    <source>
        <strain evidence="6 7">NBRC 103587</strain>
    </source>
</reference>
<evidence type="ECO:0000256" key="4">
    <source>
        <dbReference type="ARBA" id="ARBA00023163"/>
    </source>
</evidence>
<dbReference type="Gene3D" id="3.40.190.10">
    <property type="entry name" value="Periplasmic binding protein-like II"/>
    <property type="match status" value="2"/>
</dbReference>
<dbReference type="AlphaFoldDB" id="A0A511BEQ4"/>
<proteinExistence type="inferred from homology"/>
<dbReference type="PANTHER" id="PTHR30537:SF26">
    <property type="entry name" value="GLYCINE CLEAVAGE SYSTEM TRANSCRIPTIONAL ACTIVATOR"/>
    <property type="match status" value="1"/>
</dbReference>
<evidence type="ECO:0000259" key="5">
    <source>
        <dbReference type="PROSITE" id="PS50931"/>
    </source>
</evidence>
<gene>
    <name evidence="6" type="ORF">GKA01_14340</name>
</gene>
<dbReference type="OrthoDB" id="9794694at2"/>
<dbReference type="InterPro" id="IPR058163">
    <property type="entry name" value="LysR-type_TF_proteobact-type"/>
</dbReference>
<comment type="similarity">
    <text evidence="1">Belongs to the LysR transcriptional regulatory family.</text>
</comment>
<dbReference type="Pfam" id="PF00126">
    <property type="entry name" value="HTH_1"/>
    <property type="match status" value="1"/>
</dbReference>
<name>A0A511BEQ4_9PROT</name>
<dbReference type="InterPro" id="IPR000847">
    <property type="entry name" value="LysR_HTH_N"/>
</dbReference>